<protein>
    <submittedName>
        <fullName evidence="2">Uncharacterized protein</fullName>
    </submittedName>
</protein>
<accession>Q30P43</accession>
<dbReference type="RefSeq" id="WP_011373578.1">
    <property type="nucleotide sequence ID" value="NC_007575.1"/>
</dbReference>
<keyword evidence="3" id="KW-1185">Reference proteome</keyword>
<proteinExistence type="predicted"/>
<feature type="compositionally biased region" description="Polar residues" evidence="1">
    <location>
        <begin position="1"/>
        <end position="19"/>
    </location>
</feature>
<evidence type="ECO:0000313" key="3">
    <source>
        <dbReference type="Proteomes" id="UP000002714"/>
    </source>
</evidence>
<evidence type="ECO:0000256" key="1">
    <source>
        <dbReference type="SAM" id="MobiDB-lite"/>
    </source>
</evidence>
<dbReference type="AlphaFoldDB" id="Q30P43"/>
<dbReference type="KEGG" id="tdn:Suden_1964"/>
<evidence type="ECO:0000313" key="2">
    <source>
        <dbReference type="EMBL" id="ABB45238.1"/>
    </source>
</evidence>
<feature type="compositionally biased region" description="Basic and acidic residues" evidence="1">
    <location>
        <begin position="20"/>
        <end position="31"/>
    </location>
</feature>
<dbReference type="HOGENOM" id="CLU_1668490_0_0_7"/>
<dbReference type="STRING" id="326298.Suden_1964"/>
<feature type="region of interest" description="Disordered" evidence="1">
    <location>
        <begin position="1"/>
        <end position="31"/>
    </location>
</feature>
<dbReference type="Proteomes" id="UP000002714">
    <property type="component" value="Chromosome"/>
</dbReference>
<gene>
    <name evidence="2" type="ordered locus">Suden_1964</name>
</gene>
<dbReference type="OrthoDB" id="5365754at2"/>
<organism evidence="2 3">
    <name type="scientific">Sulfurimonas denitrificans (strain ATCC 33889 / DSM 1251)</name>
    <name type="common">Thiomicrospira denitrificans (strain ATCC 33889 / DSM 1251)</name>
    <dbReference type="NCBI Taxonomy" id="326298"/>
    <lineage>
        <taxon>Bacteria</taxon>
        <taxon>Pseudomonadati</taxon>
        <taxon>Campylobacterota</taxon>
        <taxon>Epsilonproteobacteria</taxon>
        <taxon>Campylobacterales</taxon>
        <taxon>Sulfurimonadaceae</taxon>
        <taxon>Sulfurimonas</taxon>
    </lineage>
</organism>
<name>Q30P43_SULDN</name>
<dbReference type="EMBL" id="CP000153">
    <property type="protein sequence ID" value="ABB45238.1"/>
    <property type="molecule type" value="Genomic_DNA"/>
</dbReference>
<sequence length="158" mass="18193">MDVGTTYLNNTNMTQSFQTKENRGSKVDSEQKFEIPYTREEEKETKESQMDGALADFLKKLREKGAAKFLADLNKEKIEALVQEYKQKLIDNMGDSPEALQDIAKLVEAFKAKLVEEMKEKMEDEIKTAKYRLNGNTLLETHLNSQKRATPLEELLKL</sequence>
<reference evidence="2 3" key="1">
    <citation type="journal article" date="2008" name="Appl. Environ. Microbiol.">
        <title>Genome of the epsilonproteobacterial chemolithoautotroph Sulfurimonas denitrificans.</title>
        <authorList>
            <person name="Sievert S.M."/>
            <person name="Scott K.M."/>
            <person name="Klotz M.G."/>
            <person name="Chain P.S.G."/>
            <person name="Hauser L.J."/>
            <person name="Hemp J."/>
            <person name="Huegler M."/>
            <person name="Land M."/>
            <person name="Lapidus A."/>
            <person name="Larimer F.W."/>
            <person name="Lucas S."/>
            <person name="Malfatti S.A."/>
            <person name="Meyer F."/>
            <person name="Paulsen I.T."/>
            <person name="Ren Q."/>
            <person name="Simon J."/>
            <person name="Bailey K."/>
            <person name="Diaz E."/>
            <person name="Fitzpatrick K.A."/>
            <person name="Glover B."/>
            <person name="Gwatney N."/>
            <person name="Korajkic A."/>
            <person name="Long A."/>
            <person name="Mobberley J.M."/>
            <person name="Pantry S.N."/>
            <person name="Pazder G."/>
            <person name="Peterson S."/>
            <person name="Quintanilla J.D."/>
            <person name="Sprinkle R."/>
            <person name="Stephens J."/>
            <person name="Thomas P."/>
            <person name="Vaughn R."/>
            <person name="Weber M.J."/>
            <person name="Wooten L.L."/>
        </authorList>
    </citation>
    <scope>NUCLEOTIDE SEQUENCE [LARGE SCALE GENOMIC DNA]</scope>
    <source>
        <strain evidence="3">ATCC 33889 / DSM 1251</strain>
    </source>
</reference>